<dbReference type="GO" id="GO:0003677">
    <property type="term" value="F:DNA binding"/>
    <property type="evidence" value="ECO:0007669"/>
    <property type="project" value="UniProtKB-KW"/>
</dbReference>
<evidence type="ECO:0000313" key="3">
    <source>
        <dbReference type="Proteomes" id="UP000613030"/>
    </source>
</evidence>
<feature type="domain" description="HTH merR-type" evidence="1">
    <location>
        <begin position="58"/>
        <end position="89"/>
    </location>
</feature>
<sequence length="112" mass="13340">MQFVLNRSLFSNEMDLREQFVREIFETYLKNVISKTIPTAIRNALKESNICQRQEFVSIKEASKKYDVSTRTLYNYHKRGYITLRSTEGKTFVSVIELEDHIKNHPIPRNPW</sequence>
<organism evidence="2 3">
    <name type="scientific">Chryseolinea lacunae</name>
    <dbReference type="NCBI Taxonomy" id="2801331"/>
    <lineage>
        <taxon>Bacteria</taxon>
        <taxon>Pseudomonadati</taxon>
        <taxon>Bacteroidota</taxon>
        <taxon>Cytophagia</taxon>
        <taxon>Cytophagales</taxon>
        <taxon>Fulvivirgaceae</taxon>
        <taxon>Chryseolinea</taxon>
    </lineage>
</organism>
<dbReference type="Proteomes" id="UP000613030">
    <property type="component" value="Unassembled WGS sequence"/>
</dbReference>
<gene>
    <name evidence="2" type="ORF">JI741_26660</name>
</gene>
<accession>A0ABS1KZN0</accession>
<dbReference type="EMBL" id="JAERRB010000013">
    <property type="protein sequence ID" value="MBL0744844.1"/>
    <property type="molecule type" value="Genomic_DNA"/>
</dbReference>
<name>A0ABS1KZN0_9BACT</name>
<dbReference type="Gene3D" id="1.10.1660.10">
    <property type="match status" value="1"/>
</dbReference>
<dbReference type="InterPro" id="IPR009061">
    <property type="entry name" value="DNA-bd_dom_put_sf"/>
</dbReference>
<proteinExistence type="predicted"/>
<dbReference type="InterPro" id="IPR000551">
    <property type="entry name" value="MerR-type_HTH_dom"/>
</dbReference>
<dbReference type="Pfam" id="PF00376">
    <property type="entry name" value="MerR"/>
    <property type="match status" value="1"/>
</dbReference>
<evidence type="ECO:0000313" key="2">
    <source>
        <dbReference type="EMBL" id="MBL0744844.1"/>
    </source>
</evidence>
<dbReference type="SUPFAM" id="SSF46955">
    <property type="entry name" value="Putative DNA-binding domain"/>
    <property type="match status" value="1"/>
</dbReference>
<protein>
    <submittedName>
        <fullName evidence="2">MerR family DNA-binding transcriptional regulator</fullName>
    </submittedName>
</protein>
<comment type="caution">
    <text evidence="2">The sequence shown here is derived from an EMBL/GenBank/DDBJ whole genome shotgun (WGS) entry which is preliminary data.</text>
</comment>
<evidence type="ECO:0000259" key="1">
    <source>
        <dbReference type="Pfam" id="PF00376"/>
    </source>
</evidence>
<keyword evidence="3" id="KW-1185">Reference proteome</keyword>
<reference evidence="2 3" key="1">
    <citation type="submission" date="2021-01" db="EMBL/GenBank/DDBJ databases">
        <title>Chryseolinea sp. Jin1 Genome sequencing and assembly.</title>
        <authorList>
            <person name="Kim I."/>
        </authorList>
    </citation>
    <scope>NUCLEOTIDE SEQUENCE [LARGE SCALE GENOMIC DNA]</scope>
    <source>
        <strain evidence="2 3">Jin1</strain>
    </source>
</reference>
<keyword evidence="2" id="KW-0238">DNA-binding</keyword>